<gene>
    <name evidence="4" type="ORF">CDOO_10245</name>
</gene>
<reference evidence="4 5" key="1">
    <citation type="submission" date="2013-09" db="EMBL/GenBank/DDBJ databases">
        <title>Complete genome sequence of Corynebacterium doosanense CAU 212(T) (=DSM 45436(T)), isolated from activated sludge.</title>
        <authorList>
            <person name="Schaffert L."/>
            <person name="Albersmeier A."/>
            <person name="Kalinowski J."/>
            <person name="Ruckert C."/>
        </authorList>
    </citation>
    <scope>NUCLEOTIDE SEQUENCE [LARGE SCALE GENOMIC DNA]</scope>
    <source>
        <strain evidence="4 5">CAU 212</strain>
    </source>
</reference>
<dbReference type="HOGENOM" id="CLU_017028_7_3_11"/>
<keyword evidence="1 2" id="KW-0732">Signal</keyword>
<keyword evidence="5" id="KW-1185">Reference proteome</keyword>
<dbReference type="OrthoDB" id="9796817at2"/>
<dbReference type="InterPro" id="IPR000914">
    <property type="entry name" value="SBP_5_dom"/>
</dbReference>
<dbReference type="Gene3D" id="3.10.105.10">
    <property type="entry name" value="Dipeptide-binding Protein, Domain 3"/>
    <property type="match status" value="1"/>
</dbReference>
<dbReference type="RefSeq" id="WP_018020706.1">
    <property type="nucleotide sequence ID" value="NZ_AQUX01000001.1"/>
</dbReference>
<evidence type="ECO:0000259" key="3">
    <source>
        <dbReference type="Pfam" id="PF00496"/>
    </source>
</evidence>
<dbReference type="Proteomes" id="UP000029914">
    <property type="component" value="Chromosome"/>
</dbReference>
<evidence type="ECO:0000313" key="4">
    <source>
        <dbReference type="EMBL" id="AIT61605.1"/>
    </source>
</evidence>
<dbReference type="AlphaFoldDB" id="A0A097IHK6"/>
<protein>
    <submittedName>
        <fullName evidence="4">Peptide ABC transporter substrate-binding protein</fullName>
    </submittedName>
</protein>
<dbReference type="Pfam" id="PF00496">
    <property type="entry name" value="SBP_bac_5"/>
    <property type="match status" value="1"/>
</dbReference>
<name>A0A097IHK6_9CORY</name>
<dbReference type="InterPro" id="IPR039424">
    <property type="entry name" value="SBP_5"/>
</dbReference>
<dbReference type="GO" id="GO:1904680">
    <property type="term" value="F:peptide transmembrane transporter activity"/>
    <property type="evidence" value="ECO:0007669"/>
    <property type="project" value="TreeGrafter"/>
</dbReference>
<sequence length="505" mass="53468">MILRKALACAVGAVSVTALAGCSAGSTATQIGREPGSGLVVAASIAPSSLDFTAAGGAAIPQALMGNVYETLVTIGEDGQIQPGLASSWEVSDDGLTYTFQLREGVTFSNGDAFTAETAAFSVTNVLENWTNGLKSQMAAVASARAVDTHVLEVTLDHPSSRWLWSMATLTGAMMTPGGMDELATNPVGTGPYTVERFVPGSSVSYSARQDYWAQPADHDASIRYYADATSSVNALRTGDVDVVFGMQAPELLDTLPDEFGVEVGTTNGEVLLSMNNAAAPFDDVRVRRAVAHAIDRQAVSDVVWQGLAVDTGGAPVPPTDPWYTGENYAPYDPELARELLREAGYSEEHRPEVTITVPSRPYTENVSELVFSQLRDVGFDIKLETAEFPAVWLSQVMGAADYQMSVISHAEARDIPTLFGTPEGYLRFDSQTVRDDLAAADSAGSPEEQTAAMESAVAHIMDEAGALTLVNFPNIVLTAPGVTGVQPTAVTDTIDLRTIERNGE</sequence>
<dbReference type="GO" id="GO:0015833">
    <property type="term" value="P:peptide transport"/>
    <property type="evidence" value="ECO:0007669"/>
    <property type="project" value="TreeGrafter"/>
</dbReference>
<feature type="signal peptide" evidence="2">
    <location>
        <begin position="1"/>
        <end position="20"/>
    </location>
</feature>
<feature type="domain" description="Solute-binding protein family 5" evidence="3">
    <location>
        <begin position="80"/>
        <end position="408"/>
    </location>
</feature>
<dbReference type="SUPFAM" id="SSF53850">
    <property type="entry name" value="Periplasmic binding protein-like II"/>
    <property type="match status" value="1"/>
</dbReference>
<evidence type="ECO:0000256" key="1">
    <source>
        <dbReference type="ARBA" id="ARBA00022729"/>
    </source>
</evidence>
<dbReference type="KEGG" id="cdo:CDOO_10245"/>
<dbReference type="PANTHER" id="PTHR30290">
    <property type="entry name" value="PERIPLASMIC BINDING COMPONENT OF ABC TRANSPORTER"/>
    <property type="match status" value="1"/>
</dbReference>
<dbReference type="eggNOG" id="COG0747">
    <property type="taxonomic scope" value="Bacteria"/>
</dbReference>
<evidence type="ECO:0000256" key="2">
    <source>
        <dbReference type="SAM" id="SignalP"/>
    </source>
</evidence>
<proteinExistence type="predicted"/>
<dbReference type="PROSITE" id="PS51257">
    <property type="entry name" value="PROKAR_LIPOPROTEIN"/>
    <property type="match status" value="1"/>
</dbReference>
<dbReference type="EMBL" id="CP006764">
    <property type="protein sequence ID" value="AIT61605.1"/>
    <property type="molecule type" value="Genomic_DNA"/>
</dbReference>
<dbReference type="CDD" id="cd08494">
    <property type="entry name" value="PBP2_NikA_DppA_OppA_like_6"/>
    <property type="match status" value="1"/>
</dbReference>
<dbReference type="STRING" id="558173.CDOO_10245"/>
<dbReference type="Gene3D" id="3.40.190.10">
    <property type="entry name" value="Periplasmic binding protein-like II"/>
    <property type="match status" value="1"/>
</dbReference>
<evidence type="ECO:0000313" key="5">
    <source>
        <dbReference type="Proteomes" id="UP000029914"/>
    </source>
</evidence>
<feature type="chain" id="PRO_5001930941" evidence="2">
    <location>
        <begin position="21"/>
        <end position="505"/>
    </location>
</feature>
<organism evidence="4 5">
    <name type="scientific">Corynebacterium doosanense CAU 212 = DSM 45436</name>
    <dbReference type="NCBI Taxonomy" id="558173"/>
    <lineage>
        <taxon>Bacteria</taxon>
        <taxon>Bacillati</taxon>
        <taxon>Actinomycetota</taxon>
        <taxon>Actinomycetes</taxon>
        <taxon>Mycobacteriales</taxon>
        <taxon>Corynebacteriaceae</taxon>
        <taxon>Corynebacterium</taxon>
    </lineage>
</organism>
<dbReference type="PANTHER" id="PTHR30290:SF38">
    <property type="entry name" value="D,D-DIPEPTIDE-BINDING PERIPLASMIC PROTEIN DDPA-RELATED"/>
    <property type="match status" value="1"/>
</dbReference>
<accession>A0A097IHK6</accession>